<feature type="compositionally biased region" description="Low complexity" evidence="19">
    <location>
        <begin position="1382"/>
        <end position="1401"/>
    </location>
</feature>
<dbReference type="Gene3D" id="3.30.60.10">
    <property type="entry name" value="Endochitinase-like"/>
    <property type="match status" value="1"/>
</dbReference>
<feature type="compositionally biased region" description="Low complexity" evidence="19">
    <location>
        <begin position="677"/>
        <end position="721"/>
    </location>
</feature>
<evidence type="ECO:0000259" key="21">
    <source>
        <dbReference type="PROSITE" id="PS50941"/>
    </source>
</evidence>
<dbReference type="GO" id="GO:0008843">
    <property type="term" value="F:endochitinase activity"/>
    <property type="evidence" value="ECO:0007669"/>
    <property type="project" value="UniProtKB-EC"/>
</dbReference>
<feature type="domain" description="Chitin-binding type-1" evidence="21">
    <location>
        <begin position="386"/>
        <end position="432"/>
    </location>
</feature>
<evidence type="ECO:0000256" key="19">
    <source>
        <dbReference type="SAM" id="MobiDB-lite"/>
    </source>
</evidence>
<dbReference type="VEuPathDB" id="FungiDB:BTJ68_04855"/>
<proteinExistence type="inferred from homology"/>
<evidence type="ECO:0000256" key="12">
    <source>
        <dbReference type="ARBA" id="ARBA00023277"/>
    </source>
</evidence>
<dbReference type="SUPFAM" id="SSF57016">
    <property type="entry name" value="Plant lectins/antimicrobial peptides"/>
    <property type="match status" value="1"/>
</dbReference>
<feature type="region of interest" description="Disordered" evidence="19">
    <location>
        <begin position="446"/>
        <end position="581"/>
    </location>
</feature>
<sequence length="1565" mass="155063">MPSFTRTAMAASALAASASAFDATKNNGLVTYWGQGANQQRLVETCKTGNFDVVNIGFVTVFPDQSPDGWPGTNFGNACYGDVYEHDGVNSTLLKTCPYIAQDVQDCQTKYNTKIFLSLGGGYPNNYYITDDASGEDFADFLWGAFGPVSANNGQPRPWGNVAVDGFDFDIESEISPAPTDVVGDYRSSGYAAMINHFKNDLYPQDSSKQYYISGSPQCVIPDAHFTTVMAEASFDFLWIQFYNTPQCSARAGVNNLNGQGSNDITFSGWENSPSKNPNIKLYLGLPADEAAANDDSYYLSLSEAQQLLAEFATDAKFGGVMLWEATYDMNNTICDSPYSYWIQKILNAVTQGQTIDTDVKNNCPSPTTSSAVATPTPTKLTISPNGACGGDTFYTCEGSKWGQCCSVYGYCGSTDDYCGKNCDSDFGLCGEAAAISRSSSSSVVSTTSSSSSSASPSTTSSSSSSASPSTTSSSSSSASPSTTPSSSVSSTPSSSVAATSSSLSSSSSSSSMSTSSSSVMTTSSSATVSSSSTTSQAPTDVSSASANSSTSSGIPTGSSSTSASISATASNSANGTSTSAMSTASSSQVVSAPSLSANMTTTSAASTGMPVGTGSTSSSISATASNSANGTSTSAMGTASSSQVVSAPSLSANLTTTSTVSSGMPVGTGSASSPISATASNSANGTSVGPVGTGSSSQAVSATSLSANQTTTPPTSMSETSYTTFTSLCTEGNSTVIHTHSAPITGGLNGTSTGNGPSATAPGSVSATASQAPSVSGNNTMTSMPAGTGSPISGTSYTTFTTTCVTNGSTAVHTHSQAITSGQSATETPSASSQVSGGLSISSMPSGSAGSPAASSSNGMGFNATRTSGHLGGPSASNSGSVPGTVTVTDVTSIYTTTCPATSEYTSGGSTLTSTYTTVSTLTSTFESTITIPASQTEASSAAPASQTQGGVTVTDITSVYTTTCPASSEYTSGGSTLTSTYTTVSTLTSTFESTITIPASQTGAPSAAPASQTPSGVAGASKATSSPIETTLTEVTSVYTTICPVTETQVSGSSTLTSVYTTTSAVTTTLSSTVTLYTSTNVPAASQSSPVAVATGSASSDQPAETTVTEISSVYTSVYPATSMVTTGGSTSASIYTTTSTLTSVYSSTITLSASQSAGVDVPVQGQDNGAMTSANGNGEMQPQTTVSAAYSPDAETKTIYTTKVWTTTECPGGCEKPTGPATTKTLTNSSPVATYVTSQGQGQPSVTTIYVTSTKSQAVYTTELATSSECPGGCDSPTGAITTHILTSTVPTSTTTTVVVLETLTPSSSVVAPVYGQGSSAGNGGEATWTAPSGESSTSGAAGYGKGTWDNASGATAGPYASAGPSAAYQSAPAAYAPASSDEASPVQPASSDSTGSSSGNGQGSQSGEKWSPADYSPSSAGSSIAKPVAGQSTMPAGMSMPSSVGGASPAGPGQNTESIDVTSTLVQTLTVAPYAQTSAVGAQSTGGARMPPYPVAGGIGNNGTLSGTASAPSASAPSASASKTAPGSSYSPVSPYTGGAATNSMSFGALVLAAVVAAMML</sequence>
<dbReference type="EC" id="3.2.1.14" evidence="3"/>
<comment type="catalytic activity">
    <reaction evidence="1">
        <text>Random endo-hydrolysis of N-acetyl-beta-D-glucosaminide (1-&gt;4)-beta-linkages in chitin and chitodextrins.</text>
        <dbReference type="EC" id="3.2.1.14"/>
    </reaction>
</comment>
<dbReference type="InterPro" id="IPR001223">
    <property type="entry name" value="Glyco_hydro18_cat"/>
</dbReference>
<feature type="compositionally biased region" description="Polar residues" evidence="19">
    <location>
        <begin position="758"/>
        <end position="786"/>
    </location>
</feature>
<dbReference type="CDD" id="cd02877">
    <property type="entry name" value="GH18_hevamine_XipI_class_III"/>
    <property type="match status" value="1"/>
</dbReference>
<feature type="region of interest" description="Disordered" evidence="19">
    <location>
        <begin position="1322"/>
        <end position="1345"/>
    </location>
</feature>
<keyword evidence="14 18" id="KW-0326">Glycosidase</keyword>
<feature type="disulfide bond" evidence="17">
    <location>
        <begin position="405"/>
        <end position="419"/>
    </location>
</feature>
<evidence type="ECO:0000256" key="5">
    <source>
        <dbReference type="ARBA" id="ARBA00022622"/>
    </source>
</evidence>
<dbReference type="InterPro" id="IPR001002">
    <property type="entry name" value="Chitin-bd_1"/>
</dbReference>
<dbReference type="Proteomes" id="UP000269539">
    <property type="component" value="Unassembled WGS sequence"/>
</dbReference>
<dbReference type="GO" id="GO:0006032">
    <property type="term" value="P:chitin catabolic process"/>
    <property type="evidence" value="ECO:0007669"/>
    <property type="project" value="UniProtKB-KW"/>
</dbReference>
<accession>A0A3M7FSX0</accession>
<feature type="signal peptide" evidence="20">
    <location>
        <begin position="1"/>
        <end position="20"/>
    </location>
</feature>
<dbReference type="Proteomes" id="UP000281468">
    <property type="component" value="Unassembled WGS sequence"/>
</dbReference>
<reference evidence="25 26" key="1">
    <citation type="journal article" date="2018" name="BMC Genomics">
        <title>Genomic evidence for intraspecific hybridization in a clonal and extremely halotolerant yeast.</title>
        <authorList>
            <person name="Gostincar C."/>
            <person name="Stajich J.E."/>
            <person name="Zupancic J."/>
            <person name="Zalar P."/>
            <person name="Gunde-Cimerman N."/>
        </authorList>
    </citation>
    <scope>NUCLEOTIDE SEQUENCE [LARGE SCALE GENOMIC DNA]</scope>
    <source>
        <strain evidence="23 25">EXF-10513</strain>
        <strain evidence="24 26">EXF-171</strain>
    </source>
</reference>
<dbReference type="PROSITE" id="PS01095">
    <property type="entry name" value="GH18_1"/>
    <property type="match status" value="1"/>
</dbReference>
<keyword evidence="17" id="KW-1015">Disulfide bond</keyword>
<evidence type="ECO:0000256" key="17">
    <source>
        <dbReference type="PROSITE-ProRule" id="PRU00261"/>
    </source>
</evidence>
<dbReference type="Pfam" id="PF00704">
    <property type="entry name" value="Glyco_hydro_18"/>
    <property type="match status" value="1"/>
</dbReference>
<dbReference type="InterPro" id="IPR036861">
    <property type="entry name" value="Endochitinase-like_sf"/>
</dbReference>
<dbReference type="EMBL" id="QWIO01000772">
    <property type="protein sequence ID" value="RMY85600.1"/>
    <property type="molecule type" value="Genomic_DNA"/>
</dbReference>
<gene>
    <name evidence="24" type="ORF">D0862_09622</name>
    <name evidence="23" type="ORF">D0864_07268</name>
</gene>
<organism evidence="24 26">
    <name type="scientific">Hortaea werneckii</name>
    <name type="common">Black yeast</name>
    <name type="synonym">Cladosporium werneckii</name>
    <dbReference type="NCBI Taxonomy" id="91943"/>
    <lineage>
        <taxon>Eukaryota</taxon>
        <taxon>Fungi</taxon>
        <taxon>Dikarya</taxon>
        <taxon>Ascomycota</taxon>
        <taxon>Pezizomycotina</taxon>
        <taxon>Dothideomycetes</taxon>
        <taxon>Dothideomycetidae</taxon>
        <taxon>Mycosphaerellales</taxon>
        <taxon>Teratosphaeriaceae</taxon>
        <taxon>Hortaea</taxon>
    </lineage>
</organism>
<keyword evidence="6 17" id="KW-0147">Chitin-binding</keyword>
<keyword evidence="13" id="KW-0449">Lipoprotein</keyword>
<keyword evidence="11" id="KW-0325">Glycoprotein</keyword>
<evidence type="ECO:0000256" key="2">
    <source>
        <dbReference type="ARBA" id="ARBA00004609"/>
    </source>
</evidence>
<feature type="region of interest" description="Disordered" evidence="19">
    <location>
        <begin position="657"/>
        <end position="721"/>
    </location>
</feature>
<feature type="chain" id="PRO_5033800156" description="chitinase" evidence="20">
    <location>
        <begin position="21"/>
        <end position="1565"/>
    </location>
</feature>
<evidence type="ECO:0000256" key="4">
    <source>
        <dbReference type="ARBA" id="ARBA00022475"/>
    </source>
</evidence>
<keyword evidence="8 18" id="KW-0378">Hydrolase</keyword>
<keyword evidence="4" id="KW-1003">Cell membrane</keyword>
<name>A0A3M7FSX0_HORWE</name>
<dbReference type="InterPro" id="IPR045321">
    <property type="entry name" value="Cts1-like"/>
</dbReference>
<feature type="compositionally biased region" description="Low complexity" evidence="19">
    <location>
        <begin position="543"/>
        <end position="581"/>
    </location>
</feature>
<protein>
    <recommendedName>
        <fullName evidence="3">chitinase</fullName>
        <ecNumber evidence="3">3.2.1.14</ecNumber>
    </recommendedName>
</protein>
<keyword evidence="12" id="KW-0119">Carbohydrate metabolism</keyword>
<comment type="subcellular location">
    <subcellularLocation>
        <location evidence="2">Cell membrane</location>
        <topology evidence="2">Lipid-anchor</topology>
        <topology evidence="2">GPI-anchor</topology>
    </subcellularLocation>
</comment>
<dbReference type="PROSITE" id="PS51910">
    <property type="entry name" value="GH18_2"/>
    <property type="match status" value="1"/>
</dbReference>
<comment type="caution">
    <text evidence="24">The sequence shown here is derived from an EMBL/GenBank/DDBJ whole genome shotgun (WGS) entry which is preliminary data.</text>
</comment>
<evidence type="ECO:0000313" key="23">
    <source>
        <dbReference type="EMBL" id="RMY85600.1"/>
    </source>
</evidence>
<feature type="region of interest" description="Disordered" evidence="19">
    <location>
        <begin position="741"/>
        <end position="790"/>
    </location>
</feature>
<keyword evidence="5" id="KW-0336">GPI-anchor</keyword>
<feature type="compositionally biased region" description="Polar residues" evidence="19">
    <location>
        <begin position="1333"/>
        <end position="1343"/>
    </location>
</feature>
<feature type="compositionally biased region" description="Low complexity" evidence="19">
    <location>
        <begin position="831"/>
        <end position="862"/>
    </location>
</feature>
<feature type="domain" description="GH18" evidence="22">
    <location>
        <begin position="27"/>
        <end position="341"/>
    </location>
</feature>
<dbReference type="EMBL" id="QWIQ01000358">
    <property type="protein sequence ID" value="RMY91863.1"/>
    <property type="molecule type" value="Genomic_DNA"/>
</dbReference>
<evidence type="ECO:0000256" key="3">
    <source>
        <dbReference type="ARBA" id="ARBA00012729"/>
    </source>
</evidence>
<feature type="compositionally biased region" description="Low complexity" evidence="19">
    <location>
        <begin position="446"/>
        <end position="536"/>
    </location>
</feature>
<evidence type="ECO:0000313" key="26">
    <source>
        <dbReference type="Proteomes" id="UP000281468"/>
    </source>
</evidence>
<comment type="similarity">
    <text evidence="16">Belongs to the glycosyl hydrolase 18 family. Chitinase class III subfamily.</text>
</comment>
<feature type="region of interest" description="Disordered" evidence="19">
    <location>
        <begin position="602"/>
        <end position="640"/>
    </location>
</feature>
<dbReference type="GO" id="GO:0008061">
    <property type="term" value="F:chitin binding"/>
    <property type="evidence" value="ECO:0007669"/>
    <property type="project" value="UniProtKB-UniRule"/>
</dbReference>
<feature type="region of interest" description="Disordered" evidence="19">
    <location>
        <begin position="1002"/>
        <end position="1028"/>
    </location>
</feature>
<dbReference type="GO" id="GO:0000272">
    <property type="term" value="P:polysaccharide catabolic process"/>
    <property type="evidence" value="ECO:0007669"/>
    <property type="project" value="UniProtKB-KW"/>
</dbReference>
<dbReference type="GO" id="GO:0005886">
    <property type="term" value="C:plasma membrane"/>
    <property type="evidence" value="ECO:0007669"/>
    <property type="project" value="UniProtKB-SubCell"/>
</dbReference>
<evidence type="ECO:0000313" key="25">
    <source>
        <dbReference type="Proteomes" id="UP000269539"/>
    </source>
</evidence>
<dbReference type="InterPro" id="IPR017853">
    <property type="entry name" value="GH"/>
</dbReference>
<evidence type="ECO:0000256" key="7">
    <source>
        <dbReference type="ARBA" id="ARBA00022729"/>
    </source>
</evidence>
<comment type="caution">
    <text evidence="17">Lacks conserved residue(s) required for the propagation of feature annotation.</text>
</comment>
<keyword evidence="10" id="KW-0472">Membrane</keyword>
<dbReference type="PANTHER" id="PTHR45708">
    <property type="entry name" value="ENDOCHITINASE"/>
    <property type="match status" value="1"/>
</dbReference>
<evidence type="ECO:0000256" key="18">
    <source>
        <dbReference type="RuleBase" id="RU000489"/>
    </source>
</evidence>
<dbReference type="InterPro" id="IPR001579">
    <property type="entry name" value="Glyco_hydro_18_chit_AS"/>
</dbReference>
<evidence type="ECO:0000256" key="8">
    <source>
        <dbReference type="ARBA" id="ARBA00022801"/>
    </source>
</evidence>
<dbReference type="InterPro" id="IPR050542">
    <property type="entry name" value="Glycosyl_Hydrlase18_Chitinase"/>
</dbReference>
<feature type="compositionally biased region" description="Low complexity" evidence="19">
    <location>
        <begin position="1511"/>
        <end position="1533"/>
    </location>
</feature>
<evidence type="ECO:0000256" key="13">
    <source>
        <dbReference type="ARBA" id="ARBA00023288"/>
    </source>
</evidence>
<feature type="compositionally biased region" description="Low complexity" evidence="19">
    <location>
        <begin position="1438"/>
        <end position="1457"/>
    </location>
</feature>
<dbReference type="Gene3D" id="3.20.20.80">
    <property type="entry name" value="Glycosidases"/>
    <property type="match status" value="1"/>
</dbReference>
<dbReference type="PROSITE" id="PS50941">
    <property type="entry name" value="CHIT_BIND_I_2"/>
    <property type="match status" value="1"/>
</dbReference>
<evidence type="ECO:0000256" key="6">
    <source>
        <dbReference type="ARBA" id="ARBA00022669"/>
    </source>
</evidence>
<evidence type="ECO:0000256" key="16">
    <source>
        <dbReference type="ARBA" id="ARBA00025727"/>
    </source>
</evidence>
<feature type="compositionally biased region" description="Low complexity" evidence="19">
    <location>
        <begin position="1002"/>
        <end position="1018"/>
    </location>
</feature>
<keyword evidence="7 20" id="KW-0732">Signal</keyword>
<feature type="compositionally biased region" description="Polar residues" evidence="19">
    <location>
        <begin position="876"/>
        <end position="885"/>
    </location>
</feature>
<evidence type="ECO:0000256" key="14">
    <source>
        <dbReference type="ARBA" id="ARBA00023295"/>
    </source>
</evidence>
<keyword evidence="9" id="KW-0146">Chitin degradation</keyword>
<evidence type="ECO:0000256" key="15">
    <source>
        <dbReference type="ARBA" id="ARBA00023326"/>
    </source>
</evidence>
<feature type="region of interest" description="Disordered" evidence="19">
    <location>
        <begin position="1511"/>
        <end position="1536"/>
    </location>
</feature>
<evidence type="ECO:0000313" key="24">
    <source>
        <dbReference type="EMBL" id="RMY91863.1"/>
    </source>
</evidence>
<dbReference type="GO" id="GO:0098552">
    <property type="term" value="C:side of membrane"/>
    <property type="evidence" value="ECO:0007669"/>
    <property type="project" value="UniProtKB-KW"/>
</dbReference>
<dbReference type="PANTHER" id="PTHR45708:SF47">
    <property type="entry name" value="ENDOCHITINASE A"/>
    <property type="match status" value="1"/>
</dbReference>
<dbReference type="CDD" id="cd11618">
    <property type="entry name" value="ChtBD1_1"/>
    <property type="match status" value="1"/>
</dbReference>
<evidence type="ECO:0000256" key="1">
    <source>
        <dbReference type="ARBA" id="ARBA00000822"/>
    </source>
</evidence>
<keyword evidence="15" id="KW-0624">Polysaccharide degradation</keyword>
<evidence type="ECO:0000256" key="10">
    <source>
        <dbReference type="ARBA" id="ARBA00023136"/>
    </source>
</evidence>
<dbReference type="SUPFAM" id="SSF51445">
    <property type="entry name" value="(Trans)glycosidases"/>
    <property type="match status" value="1"/>
</dbReference>
<feature type="region of interest" description="Disordered" evidence="19">
    <location>
        <begin position="1382"/>
        <end position="1461"/>
    </location>
</feature>
<evidence type="ECO:0000256" key="20">
    <source>
        <dbReference type="SAM" id="SignalP"/>
    </source>
</evidence>
<feature type="region of interest" description="Disordered" evidence="19">
    <location>
        <begin position="816"/>
        <end position="885"/>
    </location>
</feature>
<evidence type="ECO:0000259" key="22">
    <source>
        <dbReference type="PROSITE" id="PS51910"/>
    </source>
</evidence>
<evidence type="ECO:0000256" key="9">
    <source>
        <dbReference type="ARBA" id="ARBA00023024"/>
    </source>
</evidence>
<feature type="compositionally biased region" description="Polar residues" evidence="19">
    <location>
        <begin position="816"/>
        <end position="830"/>
    </location>
</feature>
<evidence type="ECO:0000256" key="11">
    <source>
        <dbReference type="ARBA" id="ARBA00023180"/>
    </source>
</evidence>
<dbReference type="GO" id="GO:0005576">
    <property type="term" value="C:extracellular region"/>
    <property type="evidence" value="ECO:0007669"/>
    <property type="project" value="TreeGrafter"/>
</dbReference>